<comment type="caution">
    <text evidence="7">The sequence shown here is derived from an EMBL/GenBank/DDBJ whole genome shotgun (WGS) entry which is preliminary data.</text>
</comment>
<evidence type="ECO:0000256" key="2">
    <source>
        <dbReference type="ARBA" id="ARBA00022723"/>
    </source>
</evidence>
<keyword evidence="4" id="KW-0862">Zinc</keyword>
<evidence type="ECO:0000256" key="3">
    <source>
        <dbReference type="ARBA" id="ARBA00022801"/>
    </source>
</evidence>
<evidence type="ECO:0000313" key="8">
    <source>
        <dbReference type="Proteomes" id="UP001259659"/>
    </source>
</evidence>
<dbReference type="SUPFAM" id="SSF102712">
    <property type="entry name" value="JAB1/MPN domain"/>
    <property type="match status" value="1"/>
</dbReference>
<dbReference type="RefSeq" id="WP_310920435.1">
    <property type="nucleotide sequence ID" value="NZ_JAMQON010000004.1"/>
</dbReference>
<gene>
    <name evidence="7" type="ORF">NDI56_14935</name>
</gene>
<name>A0ABU2FEL1_9EURY</name>
<keyword evidence="5" id="KW-0482">Metalloprotease</keyword>
<keyword evidence="1" id="KW-0645">Protease</keyword>
<dbReference type="InterPro" id="IPR028090">
    <property type="entry name" value="JAB_dom_prok"/>
</dbReference>
<accession>A0ABU2FEL1</accession>
<organism evidence="7 8">
    <name type="scientific">Haloarcula saliterrae</name>
    <dbReference type="NCBI Taxonomy" id="2950534"/>
    <lineage>
        <taxon>Archaea</taxon>
        <taxon>Methanobacteriati</taxon>
        <taxon>Methanobacteriota</taxon>
        <taxon>Stenosarchaea group</taxon>
        <taxon>Halobacteria</taxon>
        <taxon>Halobacteriales</taxon>
        <taxon>Haloarculaceae</taxon>
        <taxon>Haloarcula</taxon>
    </lineage>
</organism>
<evidence type="ECO:0000256" key="5">
    <source>
        <dbReference type="ARBA" id="ARBA00023049"/>
    </source>
</evidence>
<evidence type="ECO:0000313" key="7">
    <source>
        <dbReference type="EMBL" id="MDS0260700.1"/>
    </source>
</evidence>
<evidence type="ECO:0000256" key="4">
    <source>
        <dbReference type="ARBA" id="ARBA00022833"/>
    </source>
</evidence>
<keyword evidence="3" id="KW-0378">Hydrolase</keyword>
<keyword evidence="2" id="KW-0479">Metal-binding</keyword>
<sequence length="147" mass="16581">MFPRRDRGLFVPEPIRDRLEASVADAHPVEAGGFLACERDGDWLRAVDHVALANEATDPTRRFRATVDERAPGRPRVFYHSHTSAASPSGLTDTDRRHIPERFALVVFAPHGDAYSYRLFRRGLVRWRELAVAPARTVSQATLPRLP</sequence>
<proteinExistence type="predicted"/>
<keyword evidence="8" id="KW-1185">Reference proteome</keyword>
<protein>
    <submittedName>
        <fullName evidence="7">Mov34/MPN/PAD-1 family protein</fullName>
    </submittedName>
</protein>
<evidence type="ECO:0000256" key="1">
    <source>
        <dbReference type="ARBA" id="ARBA00022670"/>
    </source>
</evidence>
<evidence type="ECO:0000259" key="6">
    <source>
        <dbReference type="Pfam" id="PF14464"/>
    </source>
</evidence>
<dbReference type="EMBL" id="JAMQON010000004">
    <property type="protein sequence ID" value="MDS0260700.1"/>
    <property type="molecule type" value="Genomic_DNA"/>
</dbReference>
<dbReference type="Pfam" id="PF14464">
    <property type="entry name" value="Prok-JAB"/>
    <property type="match status" value="1"/>
</dbReference>
<feature type="domain" description="JAB" evidence="6">
    <location>
        <begin position="13"/>
        <end position="114"/>
    </location>
</feature>
<dbReference type="Proteomes" id="UP001259659">
    <property type="component" value="Unassembled WGS sequence"/>
</dbReference>
<dbReference type="Gene3D" id="3.40.140.10">
    <property type="entry name" value="Cytidine Deaminase, domain 2"/>
    <property type="match status" value="1"/>
</dbReference>
<reference evidence="7 8" key="1">
    <citation type="submission" date="2022-06" db="EMBL/GenBank/DDBJ databases">
        <title>Haloarcula sp. a new haloarchaeum isolate from saline soil.</title>
        <authorList>
            <person name="Strakova D."/>
            <person name="Galisteo C."/>
            <person name="Sanchez-Porro C."/>
            <person name="Ventosa A."/>
        </authorList>
    </citation>
    <scope>NUCLEOTIDE SEQUENCE [LARGE SCALE GENOMIC DNA]</scope>
    <source>
        <strain evidence="7 8">S1CR25-12</strain>
    </source>
</reference>